<evidence type="ECO:0000313" key="2">
    <source>
        <dbReference type="EMBL" id="KAI5060093.1"/>
    </source>
</evidence>
<sequence>MNLGGKKRVQGTRHCGFVVSDLSSIGAGSSEGWIQHPSLLVAMSAHLLAFAKGAHSLIVGWEGPSPEDEGSAPPPIHLRLPAGGKSFQEEPILTHFTSIQWLTYRDSMFLVLGTSQGCVLFYSTRGSLLHKQVFQGTPVLQLRVRGSHNKSSQYSFVEELCVVYAKAIVRIDALDLQPLLHRCLQDAENRARKGLSDDVANDRDSTVQRLAHQVWNVSRNLGGTSTCLDGAIAGVMPPPLLEHQSTQRYYCALTVGSDCALAAHRLSEDRSSSITNMIMKRIMPATVSTVTALAKLLWRKTDNQQALDYRPPEVKPQEFGRASLITSLKDRPRKGERIALSPSGAMAAITDSLGRILLVDTQALVAIRLWKGYRDASCFFLEVPAGRGANPSSSMPSHQGTRKQDLVLCLAIHAPRREVVEVWKLRDGPRVSIVKCESGCRVIQPACCFRGSDYDMDEDYIPAQAYILN</sequence>
<dbReference type="PANTHER" id="PTHR12472:SF0">
    <property type="entry name" value="RAB3 GTPASE-ACTIVATING PROTEIN NON-CATALYTIC SUBUNIT"/>
    <property type="match status" value="1"/>
</dbReference>
<keyword evidence="3" id="KW-1185">Reference proteome</keyword>
<evidence type="ECO:0000259" key="1">
    <source>
        <dbReference type="Pfam" id="PF14655"/>
    </source>
</evidence>
<comment type="caution">
    <text evidence="2">The sequence shown here is derived from an EMBL/GenBank/DDBJ whole genome shotgun (WGS) entry which is preliminary data.</text>
</comment>
<proteinExistence type="predicted"/>
<dbReference type="PANTHER" id="PTHR12472">
    <property type="entry name" value="RAB3-GAP REGULATORY DOMAIN"/>
    <property type="match status" value="1"/>
</dbReference>
<dbReference type="EMBL" id="JABFUD020000024">
    <property type="protein sequence ID" value="KAI5060093.1"/>
    <property type="molecule type" value="Genomic_DNA"/>
</dbReference>
<gene>
    <name evidence="2" type="ORF">GOP47_0024513</name>
</gene>
<reference evidence="2" key="1">
    <citation type="submission" date="2021-01" db="EMBL/GenBank/DDBJ databases">
        <title>Adiantum capillus-veneris genome.</title>
        <authorList>
            <person name="Fang Y."/>
            <person name="Liao Q."/>
        </authorList>
    </citation>
    <scope>NUCLEOTIDE SEQUENCE</scope>
    <source>
        <strain evidence="2">H3</strain>
        <tissue evidence="2">Leaf</tissue>
    </source>
</reference>
<name>A0A9D4U322_ADICA</name>
<dbReference type="InterPro" id="IPR032839">
    <property type="entry name" value="RAB3GAP_N"/>
</dbReference>
<dbReference type="AlphaFoldDB" id="A0A9D4U322"/>
<dbReference type="Pfam" id="PF14655">
    <property type="entry name" value="RAB3GAP2_N"/>
    <property type="match status" value="1"/>
</dbReference>
<dbReference type="OrthoDB" id="360390at2759"/>
<protein>
    <recommendedName>
        <fullName evidence="1">Rab3-GAP regulatory subunit N-terminal domain-containing protein</fullName>
    </recommendedName>
</protein>
<evidence type="ECO:0000313" key="3">
    <source>
        <dbReference type="Proteomes" id="UP000886520"/>
    </source>
</evidence>
<dbReference type="InterPro" id="IPR026059">
    <property type="entry name" value="Rab3GAP2"/>
</dbReference>
<dbReference type="Proteomes" id="UP000886520">
    <property type="component" value="Chromosome 24"/>
</dbReference>
<feature type="domain" description="Rab3-GAP regulatory subunit N-terminal" evidence="1">
    <location>
        <begin position="33"/>
        <end position="443"/>
    </location>
</feature>
<feature type="non-terminal residue" evidence="2">
    <location>
        <position position="469"/>
    </location>
</feature>
<accession>A0A9D4U322</accession>
<organism evidence="2 3">
    <name type="scientific">Adiantum capillus-veneris</name>
    <name type="common">Maidenhair fern</name>
    <dbReference type="NCBI Taxonomy" id="13818"/>
    <lineage>
        <taxon>Eukaryota</taxon>
        <taxon>Viridiplantae</taxon>
        <taxon>Streptophyta</taxon>
        <taxon>Embryophyta</taxon>
        <taxon>Tracheophyta</taxon>
        <taxon>Polypodiopsida</taxon>
        <taxon>Polypodiidae</taxon>
        <taxon>Polypodiales</taxon>
        <taxon>Pteridineae</taxon>
        <taxon>Pteridaceae</taxon>
        <taxon>Vittarioideae</taxon>
        <taxon>Adiantum</taxon>
    </lineage>
</organism>